<dbReference type="EMBL" id="CP036316">
    <property type="protein sequence ID" value="QDT65590.1"/>
    <property type="molecule type" value="Genomic_DNA"/>
</dbReference>
<reference evidence="3 4" key="1">
    <citation type="submission" date="2019-02" db="EMBL/GenBank/DDBJ databases">
        <title>Deep-cultivation of Planctomycetes and their phenomic and genomic characterization uncovers novel biology.</title>
        <authorList>
            <person name="Wiegand S."/>
            <person name="Jogler M."/>
            <person name="Boedeker C."/>
            <person name="Pinto D."/>
            <person name="Vollmers J."/>
            <person name="Rivas-Marin E."/>
            <person name="Kohn T."/>
            <person name="Peeters S.H."/>
            <person name="Heuer A."/>
            <person name="Rast P."/>
            <person name="Oberbeckmann S."/>
            <person name="Bunk B."/>
            <person name="Jeske O."/>
            <person name="Meyerdierks A."/>
            <person name="Storesund J.E."/>
            <person name="Kallscheuer N."/>
            <person name="Luecker S."/>
            <person name="Lage O.M."/>
            <person name="Pohl T."/>
            <person name="Merkel B.J."/>
            <person name="Hornburger P."/>
            <person name="Mueller R.-W."/>
            <person name="Bruemmer F."/>
            <person name="Labrenz M."/>
            <person name="Spormann A.M."/>
            <person name="Op den Camp H."/>
            <person name="Overmann J."/>
            <person name="Amann R."/>
            <person name="Jetten M.S.M."/>
            <person name="Mascher T."/>
            <person name="Medema M.H."/>
            <person name="Devos D.P."/>
            <person name="Kaster A.-K."/>
            <person name="Ovreas L."/>
            <person name="Rohde M."/>
            <person name="Galperin M.Y."/>
            <person name="Jogler C."/>
        </authorList>
    </citation>
    <scope>NUCLEOTIDE SEQUENCE [LARGE SCALE GENOMIC DNA]</scope>
    <source>
        <strain evidence="3 4">V22</strain>
    </source>
</reference>
<proteinExistence type="predicted"/>
<protein>
    <submittedName>
        <fullName evidence="3">Fatty acid desaturase</fullName>
    </submittedName>
</protein>
<dbReference type="InterPro" id="IPR005804">
    <property type="entry name" value="FA_desaturase_dom"/>
</dbReference>
<dbReference type="AlphaFoldDB" id="A0A517TB46"/>
<dbReference type="GO" id="GO:0006629">
    <property type="term" value="P:lipid metabolic process"/>
    <property type="evidence" value="ECO:0007669"/>
    <property type="project" value="InterPro"/>
</dbReference>
<evidence type="ECO:0000256" key="1">
    <source>
        <dbReference type="SAM" id="Phobius"/>
    </source>
</evidence>
<feature type="transmembrane region" description="Helical" evidence="1">
    <location>
        <begin position="44"/>
        <end position="62"/>
    </location>
</feature>
<dbReference type="Pfam" id="PF00487">
    <property type="entry name" value="FA_desaturase"/>
    <property type="match status" value="1"/>
</dbReference>
<feature type="transmembrane region" description="Helical" evidence="1">
    <location>
        <begin position="133"/>
        <end position="153"/>
    </location>
</feature>
<dbReference type="KEGG" id="chya:V22_28450"/>
<keyword evidence="1" id="KW-0472">Membrane</keyword>
<evidence type="ECO:0000313" key="3">
    <source>
        <dbReference type="EMBL" id="QDT65590.1"/>
    </source>
</evidence>
<dbReference type="Proteomes" id="UP000319976">
    <property type="component" value="Chromosome"/>
</dbReference>
<feature type="transmembrane region" description="Helical" evidence="1">
    <location>
        <begin position="20"/>
        <end position="38"/>
    </location>
</feature>
<dbReference type="OrthoDB" id="214298at2"/>
<gene>
    <name evidence="3" type="ORF">V22_28450</name>
</gene>
<name>A0A517TB46_9PLAN</name>
<evidence type="ECO:0000259" key="2">
    <source>
        <dbReference type="Pfam" id="PF00487"/>
    </source>
</evidence>
<keyword evidence="1" id="KW-1133">Transmembrane helix</keyword>
<accession>A0A517TB46</accession>
<evidence type="ECO:0000313" key="4">
    <source>
        <dbReference type="Proteomes" id="UP000319976"/>
    </source>
</evidence>
<keyword evidence="1" id="KW-0812">Transmembrane</keyword>
<keyword evidence="4" id="KW-1185">Reference proteome</keyword>
<feature type="transmembrane region" description="Helical" evidence="1">
    <location>
        <begin position="173"/>
        <end position="206"/>
    </location>
</feature>
<feature type="domain" description="Fatty acid desaturase" evidence="2">
    <location>
        <begin position="47"/>
        <end position="280"/>
    </location>
</feature>
<dbReference type="RefSeq" id="WP_145263769.1">
    <property type="nucleotide sequence ID" value="NZ_CP036316.1"/>
</dbReference>
<organism evidence="3 4">
    <name type="scientific">Calycomorphotria hydatis</name>
    <dbReference type="NCBI Taxonomy" id="2528027"/>
    <lineage>
        <taxon>Bacteria</taxon>
        <taxon>Pseudomonadati</taxon>
        <taxon>Planctomycetota</taxon>
        <taxon>Planctomycetia</taxon>
        <taxon>Planctomycetales</taxon>
        <taxon>Planctomycetaceae</taxon>
        <taxon>Calycomorphotria</taxon>
    </lineage>
</organism>
<sequence length="343" mass="39930">MSRTTFTAEQTKEYAEKHSLLRLAHIPLGLPVMIWLATDYPMEYPLWWALATLFMGYVYFCYTSCFHETAHQTLTGKAWFDIAFGKFIGTMALVPYTCYRECHIRHHAYLNRPEDWELWPYSDPKTSRTFRTFFAWVEVLLGIVGPPVVYGRIYWHKDSPLKEDGKRAVRNEYLLMVAFWASVLGLVAVTNTWGIFLRVWAIPYIFAGFYQTMRRMTEHLGMASYDPMLGTRTVVGKNWFTRMCTFINFDIFVHGPHHRHPKVSHDKLKRQMETYLEHNPDTDFPVFRTYTAAIFHMLPALLNPGVGMNAGAEAPGKSKLKVRDFVTDVTEEILNEKDVVITK</sequence>